<accession>A0A645CEK0</accession>
<name>A0A645CEK0_9ZZZZ</name>
<organism evidence="1">
    <name type="scientific">bioreactor metagenome</name>
    <dbReference type="NCBI Taxonomy" id="1076179"/>
    <lineage>
        <taxon>unclassified sequences</taxon>
        <taxon>metagenomes</taxon>
        <taxon>ecological metagenomes</taxon>
    </lineage>
</organism>
<proteinExistence type="predicted"/>
<sequence length="165" mass="18414">MDEAIADSDIVSMGTSGADPEVNSKFLKDGVLFIGSCRFKIDDDFFVNRCQAVVDNWGIYESNLLERGGEFPENGFRNTDGGGNRLLGMYFLDYVHEGLKTMDDIWNMNDVISGKVKRTSPTQSFACACFGMPVWDIAWGTQVLKNAEEKNIGTVLKLWDAPDMF</sequence>
<comment type="caution">
    <text evidence="1">The sequence shown here is derived from an EMBL/GenBank/DDBJ whole genome shotgun (WGS) entry which is preliminary data.</text>
</comment>
<dbReference type="EMBL" id="VSSQ01026557">
    <property type="protein sequence ID" value="MPM75330.1"/>
    <property type="molecule type" value="Genomic_DNA"/>
</dbReference>
<evidence type="ECO:0000313" key="1">
    <source>
        <dbReference type="EMBL" id="MPM75330.1"/>
    </source>
</evidence>
<reference evidence="1" key="1">
    <citation type="submission" date="2019-08" db="EMBL/GenBank/DDBJ databases">
        <authorList>
            <person name="Kucharzyk K."/>
            <person name="Murdoch R.W."/>
            <person name="Higgins S."/>
            <person name="Loffler F."/>
        </authorList>
    </citation>
    <scope>NUCLEOTIDE SEQUENCE</scope>
</reference>
<gene>
    <name evidence="1" type="ORF">SDC9_122322</name>
</gene>
<protein>
    <submittedName>
        <fullName evidence="1">Uncharacterized protein</fullName>
    </submittedName>
</protein>
<dbReference type="SUPFAM" id="SSF51735">
    <property type="entry name" value="NAD(P)-binding Rossmann-fold domains"/>
    <property type="match status" value="1"/>
</dbReference>
<dbReference type="AlphaFoldDB" id="A0A645CEK0"/>
<dbReference type="Gene3D" id="3.40.50.720">
    <property type="entry name" value="NAD(P)-binding Rossmann-like Domain"/>
    <property type="match status" value="1"/>
</dbReference>
<dbReference type="InterPro" id="IPR036291">
    <property type="entry name" value="NAD(P)-bd_dom_sf"/>
</dbReference>